<evidence type="ECO:0000256" key="2">
    <source>
        <dbReference type="ARBA" id="ARBA00010145"/>
    </source>
</evidence>
<comment type="subcellular location">
    <subcellularLocation>
        <location evidence="1">Cell membrane</location>
        <topology evidence="1">Multi-pass membrane protein</topology>
    </subcellularLocation>
</comment>
<dbReference type="PANTHER" id="PTHR36838:SF1">
    <property type="entry name" value="SLR1864 PROTEIN"/>
    <property type="match status" value="1"/>
</dbReference>
<evidence type="ECO:0000256" key="6">
    <source>
        <dbReference type="ARBA" id="ARBA00022989"/>
    </source>
</evidence>
<keyword evidence="3" id="KW-0813">Transport</keyword>
<dbReference type="EMBL" id="CP022187">
    <property type="protein sequence ID" value="AWI74275.1"/>
    <property type="molecule type" value="Genomic_DNA"/>
</dbReference>
<dbReference type="GO" id="GO:0005886">
    <property type="term" value="C:plasma membrane"/>
    <property type="evidence" value="ECO:0007669"/>
    <property type="project" value="UniProtKB-SubCell"/>
</dbReference>
<keyword evidence="6 8" id="KW-1133">Transmembrane helix</keyword>
<evidence type="ECO:0000256" key="5">
    <source>
        <dbReference type="ARBA" id="ARBA00022692"/>
    </source>
</evidence>
<evidence type="ECO:0000256" key="7">
    <source>
        <dbReference type="ARBA" id="ARBA00023136"/>
    </source>
</evidence>
<feature type="transmembrane region" description="Helical" evidence="8">
    <location>
        <begin position="6"/>
        <end position="24"/>
    </location>
</feature>
<dbReference type="AlphaFoldDB" id="A0A2U8GP55"/>
<dbReference type="Pfam" id="PF03547">
    <property type="entry name" value="Mem_trans"/>
    <property type="match status" value="1"/>
</dbReference>
<comment type="similarity">
    <text evidence="2">Belongs to the auxin efflux carrier (TC 2.A.69) family.</text>
</comment>
<keyword evidence="10" id="KW-1185">Reference proteome</keyword>
<sequence length="292" mass="31058">MFLDIASIVFPVFSVIVVGFLYGRRHRPDMLATNQVNMDIFVPALIFSALASQSFSFADVKMVAIGGTIIVLGSGLLGLPVARAFGYAPRTLLPPLMFKNAGNMGLPLLLLAFGHEALPAAVILFLIENVLHFTISSMWLGNSLKLWRVLREPVFIAGAGGIFVSATGATLWPPVLSSFKVMGDVSAGLMLFALGVRLNAAPFSEWRIGLVGAIATPATGMLLAALFCWIFGLSSAETDVLLLFGALPPAVLNYMFAERYGQEPEKVAAIVIAGNLVALLSISFALAIRLSS</sequence>
<name>A0A2U8GP55_9RHOO</name>
<gene>
    <name evidence="9" type="ORF">CEW83_02765</name>
</gene>
<feature type="transmembrane region" description="Helical" evidence="8">
    <location>
        <begin position="153"/>
        <end position="172"/>
    </location>
</feature>
<feature type="transmembrane region" description="Helical" evidence="8">
    <location>
        <begin position="268"/>
        <end position="288"/>
    </location>
</feature>
<evidence type="ECO:0000256" key="4">
    <source>
        <dbReference type="ARBA" id="ARBA00022475"/>
    </source>
</evidence>
<keyword evidence="7 8" id="KW-0472">Membrane</keyword>
<evidence type="ECO:0000313" key="9">
    <source>
        <dbReference type="EMBL" id="AWI74275.1"/>
    </source>
</evidence>
<accession>A0A2U8GP55</accession>
<evidence type="ECO:0000313" key="10">
    <source>
        <dbReference type="Proteomes" id="UP000244930"/>
    </source>
</evidence>
<dbReference type="GO" id="GO:0055085">
    <property type="term" value="P:transmembrane transport"/>
    <property type="evidence" value="ECO:0007669"/>
    <property type="project" value="InterPro"/>
</dbReference>
<dbReference type="PANTHER" id="PTHR36838">
    <property type="entry name" value="AUXIN EFFLUX CARRIER FAMILY PROTEIN"/>
    <property type="match status" value="1"/>
</dbReference>
<organism evidence="9 10">
    <name type="scientific">Parazoarcus communis</name>
    <dbReference type="NCBI Taxonomy" id="41977"/>
    <lineage>
        <taxon>Bacteria</taxon>
        <taxon>Pseudomonadati</taxon>
        <taxon>Pseudomonadota</taxon>
        <taxon>Betaproteobacteria</taxon>
        <taxon>Rhodocyclales</taxon>
        <taxon>Zoogloeaceae</taxon>
        <taxon>Parazoarcus</taxon>
    </lineage>
</organism>
<keyword evidence="4" id="KW-1003">Cell membrane</keyword>
<evidence type="ECO:0000256" key="1">
    <source>
        <dbReference type="ARBA" id="ARBA00004651"/>
    </source>
</evidence>
<keyword evidence="5 8" id="KW-0812">Transmembrane</keyword>
<protein>
    <submittedName>
        <fullName evidence="9">Transporter</fullName>
    </submittedName>
</protein>
<evidence type="ECO:0000256" key="8">
    <source>
        <dbReference type="SAM" id="Phobius"/>
    </source>
</evidence>
<proteinExistence type="inferred from homology"/>
<dbReference type="Gene3D" id="1.20.1530.20">
    <property type="match status" value="1"/>
</dbReference>
<feature type="transmembrane region" description="Helical" evidence="8">
    <location>
        <begin position="208"/>
        <end position="232"/>
    </location>
</feature>
<evidence type="ECO:0000256" key="3">
    <source>
        <dbReference type="ARBA" id="ARBA00022448"/>
    </source>
</evidence>
<dbReference type="InterPro" id="IPR038770">
    <property type="entry name" value="Na+/solute_symporter_sf"/>
</dbReference>
<dbReference type="Proteomes" id="UP000244930">
    <property type="component" value="Chromosome"/>
</dbReference>
<feature type="transmembrane region" description="Helical" evidence="8">
    <location>
        <begin position="62"/>
        <end position="85"/>
    </location>
</feature>
<dbReference type="InterPro" id="IPR004776">
    <property type="entry name" value="Mem_transp_PIN-like"/>
</dbReference>
<feature type="transmembrane region" description="Helical" evidence="8">
    <location>
        <begin position="238"/>
        <end position="256"/>
    </location>
</feature>
<dbReference type="KEGG" id="acom:CEW83_02765"/>
<reference evidence="9 10" key="1">
    <citation type="submission" date="2017-06" db="EMBL/GenBank/DDBJ databases">
        <title>Azoarcus.</title>
        <authorList>
            <person name="Woo J.-H."/>
            <person name="Kim H.-S."/>
        </authorList>
    </citation>
    <scope>NUCLEOTIDE SEQUENCE [LARGE SCALE GENOMIC DNA]</scope>
    <source>
        <strain evidence="9 10">TSPY31</strain>
    </source>
</reference>